<reference evidence="1 2" key="1">
    <citation type="submission" date="2019-10" db="EMBL/GenBank/DDBJ databases">
        <title>Complete genome sequencing of drug resistant plasmids in Kluyvera intermedia.</title>
        <authorList>
            <person name="Ke C."/>
            <person name="Jian S."/>
        </authorList>
    </citation>
    <scope>NUCLEOTIDE SEQUENCE [LARGE SCALE GENOMIC DNA]</scope>
    <source>
        <strain evidence="1 2">N2-1</strain>
    </source>
</reference>
<gene>
    <name evidence="1" type="ORF">GHC21_12500</name>
</gene>
<dbReference type="EMBL" id="CP045845">
    <property type="protein sequence ID" value="QGH30439.1"/>
    <property type="molecule type" value="Genomic_DNA"/>
</dbReference>
<evidence type="ECO:0000313" key="1">
    <source>
        <dbReference type="EMBL" id="QGH30439.1"/>
    </source>
</evidence>
<accession>A0ABX6DRN2</accession>
<name>A0ABX6DRN2_KLUIN</name>
<keyword evidence="2" id="KW-1185">Reference proteome</keyword>
<sequence length="90" mass="9390">MAYGVQLFDAKGNELVGRFNPTFVAAVITSPASSSKAYPVVEGKILVADPQNIFTPSGSKGQTPATATVANGTVTWSNASVNQPILVMYK</sequence>
<dbReference type="Proteomes" id="UP000344450">
    <property type="component" value="Chromosome"/>
</dbReference>
<dbReference type="RefSeq" id="WP_153743084.1">
    <property type="nucleotide sequence ID" value="NZ_CP045843.1"/>
</dbReference>
<organism evidence="1 2">
    <name type="scientific">Kluyvera intermedia</name>
    <name type="common">Enterobacter intermedius</name>
    <dbReference type="NCBI Taxonomy" id="61648"/>
    <lineage>
        <taxon>Bacteria</taxon>
        <taxon>Pseudomonadati</taxon>
        <taxon>Pseudomonadota</taxon>
        <taxon>Gammaproteobacteria</taxon>
        <taxon>Enterobacterales</taxon>
        <taxon>Enterobacteriaceae</taxon>
        <taxon>Kluyvera</taxon>
    </lineage>
</organism>
<dbReference type="GeneID" id="91973229"/>
<protein>
    <submittedName>
        <fullName evidence="1">Uncharacterized protein</fullName>
    </submittedName>
</protein>
<proteinExistence type="predicted"/>
<evidence type="ECO:0000313" key="2">
    <source>
        <dbReference type="Proteomes" id="UP000344450"/>
    </source>
</evidence>